<comment type="caution">
    <text evidence="7">The sequence shown here is derived from an EMBL/GenBank/DDBJ whole genome shotgun (WGS) entry which is preliminary data.</text>
</comment>
<dbReference type="GO" id="GO:0006631">
    <property type="term" value="P:fatty acid metabolic process"/>
    <property type="evidence" value="ECO:0007669"/>
    <property type="project" value="InterPro"/>
</dbReference>
<sequence length="463" mass="49842">MSIANVAVIGAGTMGQGIAQLFAQHGYTTWIHDVRDGAAEQARQRIAQALDKRVTKGRMTTEDAATALSRVNVANSLGDLAEADLVVEAVVEDLDVKRALFAELEGLCRADTLLCTNTSSLSVTEIAAELHTPQRFAGLHFFNPATAMKLVEVVSTDATTHNTRRALHDFARTLGKTPVDVSDSPGFIVNRCARPFYSEALWLLEHGTTSAATIDVCLKSGGGFPLGPFELIDLVGLDISLRATETVWRAFDHHPRFRPSPLVADKVATGQLGRKSGAGFYHYGDDHDEELSPLAPPGVTSVEEVIAHLPDDLAQRCQVSDGRTAAEMAKERGQATIVFDTLLRPWPNDRPATLAFASHGLDAVSREKLVEAAAGQGVRLVEIADRAGLVVLRVAAMLVNEARFALDEGIASADDMDTAMRLGLNFALGPWKMLERLGTERIRTTLERAAEEDGSGRYVPAAS</sequence>
<dbReference type="eggNOG" id="COG1250">
    <property type="taxonomic scope" value="Bacteria"/>
</dbReference>
<dbReference type="EMBL" id="ASTJ01000029">
    <property type="protein sequence ID" value="EPC01867.1"/>
    <property type="molecule type" value="Genomic_DNA"/>
</dbReference>
<evidence type="ECO:0000256" key="1">
    <source>
        <dbReference type="ARBA" id="ARBA00009463"/>
    </source>
</evidence>
<evidence type="ECO:0000313" key="7">
    <source>
        <dbReference type="EMBL" id="EPC01867.1"/>
    </source>
</evidence>
<dbReference type="GO" id="GO:0016616">
    <property type="term" value="F:oxidoreductase activity, acting on the CH-OH group of donors, NAD or NADP as acceptor"/>
    <property type="evidence" value="ECO:0007669"/>
    <property type="project" value="InterPro"/>
</dbReference>
<reference evidence="7 8" key="1">
    <citation type="journal article" date="2013" name="Genome Announc.">
        <title>Draft genome sequence of the moderately halophilic gammaproteobacterium Halomonas anticariensis FP35.</title>
        <authorList>
            <person name="Tahrioui A."/>
            <person name="Quesada E."/>
            <person name="Llamas I."/>
        </authorList>
    </citation>
    <scope>NUCLEOTIDE SEQUENCE [LARGE SCALE GENOMIC DNA]</scope>
    <source>
        <strain evidence="8">DSM 16096 / CECT 5854 / LMG 22089 / FP35</strain>
    </source>
</reference>
<evidence type="ECO:0000313" key="8">
    <source>
        <dbReference type="Proteomes" id="UP000014463"/>
    </source>
</evidence>
<dbReference type="SUPFAM" id="SSF51735">
    <property type="entry name" value="NAD(P)-binding Rossmann-fold domains"/>
    <property type="match status" value="1"/>
</dbReference>
<dbReference type="Pfam" id="PF00725">
    <property type="entry name" value="3HCDH"/>
    <property type="match status" value="2"/>
</dbReference>
<evidence type="ECO:0000256" key="3">
    <source>
        <dbReference type="ARBA" id="ARBA00023027"/>
    </source>
</evidence>
<dbReference type="RefSeq" id="WP_016417038.1">
    <property type="nucleotide sequence ID" value="NZ_AUAB01000012.1"/>
</dbReference>
<proteinExistence type="inferred from homology"/>
<dbReference type="AlphaFoldDB" id="S2KIC8"/>
<comment type="similarity">
    <text evidence="1">Belongs to the 3-hydroxyacyl-CoA dehydrogenase family.</text>
</comment>
<accession>S2KIC8</accession>
<feature type="domain" description="3-hydroxyacyl-CoA dehydrogenase C-terminal" evidence="4">
    <location>
        <begin position="186"/>
        <end position="283"/>
    </location>
</feature>
<feature type="domain" description="3-hydroxyacyl-CoA dehydrogenase C-terminal" evidence="4">
    <location>
        <begin position="388"/>
        <end position="459"/>
    </location>
</feature>
<keyword evidence="2" id="KW-0560">Oxidoreductase</keyword>
<dbReference type="Pfam" id="PF02737">
    <property type="entry name" value="3HCDH_N"/>
    <property type="match status" value="1"/>
</dbReference>
<dbReference type="InterPro" id="IPR006108">
    <property type="entry name" value="3HC_DH_C"/>
</dbReference>
<dbReference type="Gene3D" id="3.40.50.720">
    <property type="entry name" value="NAD(P)-binding Rossmann-like Domain"/>
    <property type="match status" value="1"/>
</dbReference>
<dbReference type="InterPro" id="IPR036291">
    <property type="entry name" value="NAD(P)-bd_dom_sf"/>
</dbReference>
<dbReference type="InterPro" id="IPR041040">
    <property type="entry name" value="3HCDH_RFF"/>
</dbReference>
<organism evidence="7 8">
    <name type="scientific">Litchfieldella anticariensis (strain DSM 16096 / CECT 5854 / CIP 108499 / LMG 22089 / FP35)</name>
    <name type="common">Halomonas anticariensis</name>
    <dbReference type="NCBI Taxonomy" id="1121939"/>
    <lineage>
        <taxon>Bacteria</taxon>
        <taxon>Pseudomonadati</taxon>
        <taxon>Pseudomonadota</taxon>
        <taxon>Gammaproteobacteria</taxon>
        <taxon>Oceanospirillales</taxon>
        <taxon>Halomonadaceae</taxon>
        <taxon>Litchfieldella</taxon>
    </lineage>
</organism>
<dbReference type="SUPFAM" id="SSF48179">
    <property type="entry name" value="6-phosphogluconate dehydrogenase C-terminal domain-like"/>
    <property type="match status" value="2"/>
</dbReference>
<dbReference type="InterPro" id="IPR006176">
    <property type="entry name" value="3-OHacyl-CoA_DH_NAD-bd"/>
</dbReference>
<dbReference type="STRING" id="1121939.L861_19645"/>
<dbReference type="PANTHER" id="PTHR48075">
    <property type="entry name" value="3-HYDROXYACYL-COA DEHYDROGENASE FAMILY PROTEIN"/>
    <property type="match status" value="1"/>
</dbReference>
<feature type="domain" description="3-hydroxybutyryl-CoA dehydrogenase reduced Rossmann-fold" evidence="6">
    <location>
        <begin position="319"/>
        <end position="385"/>
    </location>
</feature>
<evidence type="ECO:0008006" key="9">
    <source>
        <dbReference type="Google" id="ProtNLM"/>
    </source>
</evidence>
<feature type="domain" description="3-hydroxyacyl-CoA dehydrogenase NAD binding" evidence="5">
    <location>
        <begin position="5"/>
        <end position="183"/>
    </location>
</feature>
<gene>
    <name evidence="7" type="ORF">L861_19645</name>
</gene>
<dbReference type="GO" id="GO:0070403">
    <property type="term" value="F:NAD+ binding"/>
    <property type="evidence" value="ECO:0007669"/>
    <property type="project" value="InterPro"/>
</dbReference>
<keyword evidence="8" id="KW-1185">Reference proteome</keyword>
<dbReference type="InterPro" id="IPR013328">
    <property type="entry name" value="6PGD_dom2"/>
</dbReference>
<dbReference type="PANTHER" id="PTHR48075:SF5">
    <property type="entry name" value="3-HYDROXYBUTYRYL-COA DEHYDROGENASE"/>
    <property type="match status" value="1"/>
</dbReference>
<dbReference type="InterPro" id="IPR006180">
    <property type="entry name" value="3-OHacyl-CoA_DH_CS"/>
</dbReference>
<dbReference type="InterPro" id="IPR008927">
    <property type="entry name" value="6-PGluconate_DH-like_C_sf"/>
</dbReference>
<evidence type="ECO:0000256" key="2">
    <source>
        <dbReference type="ARBA" id="ARBA00023002"/>
    </source>
</evidence>
<dbReference type="Proteomes" id="UP000014463">
    <property type="component" value="Unassembled WGS sequence"/>
</dbReference>
<protein>
    <recommendedName>
        <fullName evidence="9">3-hydroxyacyl-CoA dehydrogenase</fullName>
    </recommendedName>
</protein>
<dbReference type="FunFam" id="3.40.50.720:FF:000009">
    <property type="entry name" value="Fatty oxidation complex, alpha subunit"/>
    <property type="match status" value="1"/>
</dbReference>
<dbReference type="Pfam" id="PF18321">
    <property type="entry name" value="3HCDH_RFF"/>
    <property type="match status" value="1"/>
</dbReference>
<keyword evidence="3" id="KW-0520">NAD</keyword>
<dbReference type="Gene3D" id="1.10.1040.10">
    <property type="entry name" value="N-(1-d-carboxylethyl)-l-norvaline Dehydrogenase, domain 2"/>
    <property type="match status" value="2"/>
</dbReference>
<dbReference type="PROSITE" id="PS00067">
    <property type="entry name" value="3HCDH"/>
    <property type="match status" value="1"/>
</dbReference>
<dbReference type="PATRIC" id="fig|1121939.11.peg.2531"/>
<evidence type="ECO:0000259" key="6">
    <source>
        <dbReference type="Pfam" id="PF18321"/>
    </source>
</evidence>
<name>S2KIC8_LITA3</name>
<evidence type="ECO:0000259" key="4">
    <source>
        <dbReference type="Pfam" id="PF00725"/>
    </source>
</evidence>
<evidence type="ECO:0000259" key="5">
    <source>
        <dbReference type="Pfam" id="PF02737"/>
    </source>
</evidence>